<dbReference type="AlphaFoldDB" id="A0A937CNH8"/>
<evidence type="ECO:0000313" key="2">
    <source>
        <dbReference type="Proteomes" id="UP000633219"/>
    </source>
</evidence>
<organism evidence="1 2">
    <name type="scientific">Rhizobium setariae</name>
    <dbReference type="NCBI Taxonomy" id="2801340"/>
    <lineage>
        <taxon>Bacteria</taxon>
        <taxon>Pseudomonadati</taxon>
        <taxon>Pseudomonadota</taxon>
        <taxon>Alphaproteobacteria</taxon>
        <taxon>Hyphomicrobiales</taxon>
        <taxon>Rhizobiaceae</taxon>
        <taxon>Rhizobium/Agrobacterium group</taxon>
        <taxon>Rhizobium</taxon>
    </lineage>
</organism>
<keyword evidence="2" id="KW-1185">Reference proteome</keyword>
<dbReference type="RefSeq" id="WP_201652056.1">
    <property type="nucleotide sequence ID" value="NZ_JAEQNC010000001.1"/>
</dbReference>
<name>A0A937CNH8_9HYPH</name>
<evidence type="ECO:0000313" key="1">
    <source>
        <dbReference type="EMBL" id="MBL0370687.1"/>
    </source>
</evidence>
<accession>A0A937CNH8</accession>
<reference evidence="1" key="1">
    <citation type="submission" date="2021-01" db="EMBL/GenBank/DDBJ databases">
        <title>Rhizobium sp. strain KVB221 16S ribosomal RNA gene Genome sequencing and assembly.</title>
        <authorList>
            <person name="Kang M."/>
        </authorList>
    </citation>
    <scope>NUCLEOTIDE SEQUENCE</scope>
    <source>
        <strain evidence="1">KVB221</strain>
    </source>
</reference>
<dbReference type="EMBL" id="JAEQNC010000001">
    <property type="protein sequence ID" value="MBL0370687.1"/>
    <property type="molecule type" value="Genomic_DNA"/>
</dbReference>
<proteinExistence type="predicted"/>
<comment type="caution">
    <text evidence="1">The sequence shown here is derived from an EMBL/GenBank/DDBJ whole genome shotgun (WGS) entry which is preliminary data.</text>
</comment>
<sequence length="215" mass="23392">MNAMLAKYLKDFSVPAAIEPAHGNILESLDGSPFGDIDFDTDPEPAIDIEAERREAYEEGHRAATELLEARHADEMAALRQAQSDELAAIQAIHENEVVGMVHTRFHEMTQVLSQTLADQTLQVLLPVFNKELASLAVATLGATVREALREADISTVIVRGSAELFAALKPLLDADGIDSRFIEQASQDLTVEINETVLATRLGTWAQTLSEVTG</sequence>
<protein>
    <submittedName>
        <fullName evidence="1">Uncharacterized protein</fullName>
    </submittedName>
</protein>
<dbReference type="Proteomes" id="UP000633219">
    <property type="component" value="Unassembled WGS sequence"/>
</dbReference>
<gene>
    <name evidence="1" type="ORF">JJB09_01475</name>
</gene>